<keyword evidence="2" id="KW-1185">Reference proteome</keyword>
<gene>
    <name evidence="1" type="ORF">XTALMG727_0582</name>
</gene>
<dbReference type="Proteomes" id="UP000046187">
    <property type="component" value="Unassembled WGS sequence"/>
</dbReference>
<protein>
    <submittedName>
        <fullName evidence="1">Uncharacterized protein</fullName>
    </submittedName>
</protein>
<dbReference type="AlphaFoldDB" id="A0A0K2ZD55"/>
<accession>A0A0K2ZD55</accession>
<organism evidence="1 2">
    <name type="scientific">Xanthomonas graminis pv. arrhenatheri LMG 727</name>
    <dbReference type="NCBI Taxonomy" id="1195923"/>
    <lineage>
        <taxon>Bacteria</taxon>
        <taxon>Pseudomonadati</taxon>
        <taxon>Pseudomonadota</taxon>
        <taxon>Gammaproteobacteria</taxon>
        <taxon>Lysobacterales</taxon>
        <taxon>Lysobacteraceae</taxon>
        <taxon>Xanthomonas</taxon>
        <taxon>Xanthomonas translucens group</taxon>
        <taxon>Xanthomonas graminis</taxon>
    </lineage>
</organism>
<sequence>MTIQTSSTAARGHDMQADDRRAQLAAMLDHADPTARERRESLFREGYDLIVQALARKVPQKTILIALKEAYGLKLHPVRFRELLESETERRQQQGDTPRCTQCSHPIVPVKRVALLDVLSGLPDHSTREEIPA</sequence>
<reference evidence="2" key="1">
    <citation type="submission" date="2015-07" db="EMBL/GenBank/DDBJ databases">
        <authorList>
            <person name="Wibberg D."/>
        </authorList>
    </citation>
    <scope>NUCLEOTIDE SEQUENCE [LARGE SCALE GENOMIC DNA]</scope>
</reference>
<evidence type="ECO:0000313" key="1">
    <source>
        <dbReference type="EMBL" id="CTP83288.1"/>
    </source>
</evidence>
<proteinExistence type="predicted"/>
<evidence type="ECO:0000313" key="2">
    <source>
        <dbReference type="Proteomes" id="UP000046187"/>
    </source>
</evidence>
<dbReference type="EMBL" id="CXOI01000006">
    <property type="protein sequence ID" value="CTP83288.1"/>
    <property type="molecule type" value="Genomic_DNA"/>
</dbReference>
<dbReference type="RefSeq" id="WP_053834178.1">
    <property type="nucleotide sequence ID" value="NZ_CXOI01000006.1"/>
</dbReference>
<name>A0A0K2ZD55_9XANT</name>